<keyword evidence="3" id="KW-1185">Reference proteome</keyword>
<feature type="region of interest" description="Disordered" evidence="1">
    <location>
        <begin position="65"/>
        <end position="96"/>
    </location>
</feature>
<feature type="non-terminal residue" evidence="2">
    <location>
        <position position="1"/>
    </location>
</feature>
<name>A0AAD7MV57_9AGAR</name>
<accession>A0AAD7MV57</accession>
<protein>
    <submittedName>
        <fullName evidence="2">Uncharacterized protein</fullName>
    </submittedName>
</protein>
<evidence type="ECO:0000256" key="1">
    <source>
        <dbReference type="SAM" id="MobiDB-lite"/>
    </source>
</evidence>
<feature type="non-terminal residue" evidence="2">
    <location>
        <position position="180"/>
    </location>
</feature>
<dbReference type="EMBL" id="JARJLG010000167">
    <property type="protein sequence ID" value="KAJ7733562.1"/>
    <property type="molecule type" value="Genomic_DNA"/>
</dbReference>
<evidence type="ECO:0000313" key="2">
    <source>
        <dbReference type="EMBL" id="KAJ7733562.1"/>
    </source>
</evidence>
<dbReference type="Proteomes" id="UP001215280">
    <property type="component" value="Unassembled WGS sequence"/>
</dbReference>
<proteinExistence type="predicted"/>
<sequence>LDMDLFRVVLPVPDITWGRVAQICERAMNPMYKGLYSILEQDMEHVAQVLAALERDHAPVSTFIERPISMPPGHVPDDDPRSTPSTNPESPDPFIMRSPHPSVPIIVITPCPHQPRETSCQIPYQDSAFRNQLTVPSQLSFNQSFPPMLPPRRVSTRGMSWIWKNGHWQAALGGLEPRPR</sequence>
<comment type="caution">
    <text evidence="2">The sequence shown here is derived from an EMBL/GenBank/DDBJ whole genome shotgun (WGS) entry which is preliminary data.</text>
</comment>
<organism evidence="2 3">
    <name type="scientific">Mycena maculata</name>
    <dbReference type="NCBI Taxonomy" id="230809"/>
    <lineage>
        <taxon>Eukaryota</taxon>
        <taxon>Fungi</taxon>
        <taxon>Dikarya</taxon>
        <taxon>Basidiomycota</taxon>
        <taxon>Agaricomycotina</taxon>
        <taxon>Agaricomycetes</taxon>
        <taxon>Agaricomycetidae</taxon>
        <taxon>Agaricales</taxon>
        <taxon>Marasmiineae</taxon>
        <taxon>Mycenaceae</taxon>
        <taxon>Mycena</taxon>
    </lineage>
</organism>
<gene>
    <name evidence="2" type="ORF">DFH07DRAFT_722034</name>
</gene>
<dbReference type="AlphaFoldDB" id="A0AAD7MV57"/>
<reference evidence="2" key="1">
    <citation type="submission" date="2023-03" db="EMBL/GenBank/DDBJ databases">
        <title>Massive genome expansion in bonnet fungi (Mycena s.s.) driven by repeated elements and novel gene families across ecological guilds.</title>
        <authorList>
            <consortium name="Lawrence Berkeley National Laboratory"/>
            <person name="Harder C.B."/>
            <person name="Miyauchi S."/>
            <person name="Viragh M."/>
            <person name="Kuo A."/>
            <person name="Thoen E."/>
            <person name="Andreopoulos B."/>
            <person name="Lu D."/>
            <person name="Skrede I."/>
            <person name="Drula E."/>
            <person name="Henrissat B."/>
            <person name="Morin E."/>
            <person name="Kohler A."/>
            <person name="Barry K."/>
            <person name="LaButti K."/>
            <person name="Morin E."/>
            <person name="Salamov A."/>
            <person name="Lipzen A."/>
            <person name="Mereny Z."/>
            <person name="Hegedus B."/>
            <person name="Baldrian P."/>
            <person name="Stursova M."/>
            <person name="Weitz H."/>
            <person name="Taylor A."/>
            <person name="Grigoriev I.V."/>
            <person name="Nagy L.G."/>
            <person name="Martin F."/>
            <person name="Kauserud H."/>
        </authorList>
    </citation>
    <scope>NUCLEOTIDE SEQUENCE</scope>
    <source>
        <strain evidence="2">CBHHK188m</strain>
    </source>
</reference>
<evidence type="ECO:0000313" key="3">
    <source>
        <dbReference type="Proteomes" id="UP001215280"/>
    </source>
</evidence>